<proteinExistence type="predicted"/>
<evidence type="ECO:0000313" key="3">
    <source>
        <dbReference type="EMBL" id="KAK2567953.1"/>
    </source>
</evidence>
<dbReference type="EMBL" id="JARQWQ010000013">
    <property type="protein sequence ID" value="KAK2567953.1"/>
    <property type="molecule type" value="Genomic_DNA"/>
</dbReference>
<evidence type="ECO:0000313" key="4">
    <source>
        <dbReference type="Proteomes" id="UP001249851"/>
    </source>
</evidence>
<keyword evidence="4" id="KW-1185">Reference proteome</keyword>
<dbReference type="SUPFAM" id="SSF81301">
    <property type="entry name" value="Nucleotidyltransferase"/>
    <property type="match status" value="1"/>
</dbReference>
<accession>A0AAD9QV59</accession>
<evidence type="ECO:0000256" key="1">
    <source>
        <dbReference type="SAM" id="MobiDB-lite"/>
    </source>
</evidence>
<evidence type="ECO:0000259" key="2">
    <source>
        <dbReference type="Pfam" id="PF22600"/>
    </source>
</evidence>
<dbReference type="GO" id="GO:1990817">
    <property type="term" value="F:poly(A) RNA polymerase activity"/>
    <property type="evidence" value="ECO:0007669"/>
    <property type="project" value="TreeGrafter"/>
</dbReference>
<gene>
    <name evidence="3" type="ORF">P5673_007852</name>
</gene>
<reference evidence="3" key="2">
    <citation type="journal article" date="2023" name="Science">
        <title>Genomic signatures of disease resistance in endangered staghorn corals.</title>
        <authorList>
            <person name="Vollmer S.V."/>
            <person name="Selwyn J.D."/>
            <person name="Despard B.A."/>
            <person name="Roesel C.L."/>
        </authorList>
    </citation>
    <scope>NUCLEOTIDE SEQUENCE</scope>
    <source>
        <strain evidence="3">K2</strain>
    </source>
</reference>
<dbReference type="InterPro" id="IPR043519">
    <property type="entry name" value="NT_sf"/>
</dbReference>
<dbReference type="Proteomes" id="UP001249851">
    <property type="component" value="Unassembled WGS sequence"/>
</dbReference>
<dbReference type="Pfam" id="PF22600">
    <property type="entry name" value="MTPAP-like_central"/>
    <property type="match status" value="1"/>
</dbReference>
<dbReference type="SUPFAM" id="SSF81631">
    <property type="entry name" value="PAP/OAS1 substrate-binding domain"/>
    <property type="match status" value="1"/>
</dbReference>
<organism evidence="3 4">
    <name type="scientific">Acropora cervicornis</name>
    <name type="common">Staghorn coral</name>
    <dbReference type="NCBI Taxonomy" id="6130"/>
    <lineage>
        <taxon>Eukaryota</taxon>
        <taxon>Metazoa</taxon>
        <taxon>Cnidaria</taxon>
        <taxon>Anthozoa</taxon>
        <taxon>Hexacorallia</taxon>
        <taxon>Scleractinia</taxon>
        <taxon>Astrocoeniina</taxon>
        <taxon>Acroporidae</taxon>
        <taxon>Acropora</taxon>
    </lineage>
</organism>
<dbReference type="Gene3D" id="3.30.460.10">
    <property type="entry name" value="Beta Polymerase, domain 2"/>
    <property type="match status" value="1"/>
</dbReference>
<protein>
    <submittedName>
        <fullName evidence="3">Poly(A) RNA polymerase gld-2</fullName>
    </submittedName>
</protein>
<reference evidence="3" key="1">
    <citation type="journal article" date="2023" name="G3 (Bethesda)">
        <title>Whole genome assembly and annotation of the endangered Caribbean coral Acropora cervicornis.</title>
        <authorList>
            <person name="Selwyn J.D."/>
            <person name="Vollmer S.V."/>
        </authorList>
    </citation>
    <scope>NUCLEOTIDE SEQUENCE</scope>
    <source>
        <strain evidence="3">K2</strain>
    </source>
</reference>
<dbReference type="InterPro" id="IPR054708">
    <property type="entry name" value="MTPAP-like_central"/>
</dbReference>
<dbReference type="PANTHER" id="PTHR12271:SF40">
    <property type="entry name" value="POLY(A) RNA POLYMERASE GLD2"/>
    <property type="match status" value="1"/>
</dbReference>
<dbReference type="Gene3D" id="1.10.1410.10">
    <property type="match status" value="1"/>
</dbReference>
<feature type="domain" description="Poly(A) RNA polymerase mitochondrial-like central palm" evidence="2">
    <location>
        <begin position="173"/>
        <end position="238"/>
    </location>
</feature>
<feature type="region of interest" description="Disordered" evidence="1">
    <location>
        <begin position="113"/>
        <end position="134"/>
    </location>
</feature>
<sequence>MAFRNRYGRMRYYGSKPSVNNCIPVINDLNSYVSKPRDIRNSFPYARPHHNLATSTSVDKVEVIDLTGNSVPDKPVATTSAKPMRLDMSKTVDFREQRTLSSSTVEVLYNAGEQKRPAKRRHHSSVTPGYQDDVPVEHKRARPSFSNPATVIPRHFRFNSYDAPPPVFTLDTLSVEIQEECQKIVQTKETLEKKLKLKDCLENLFSKSFPGGSLHLTGSSRNGFGSEGSDADFCFILSSLSQGVRNTHLLRAYCGVDSRVRPLVVVVKKWAKTQGINDASQGTLSSYALTLMVIHYLQVQKTVGPLSRTHLALIILNYSILVAVCQSSPNRIHVKISPVTSQKTSNL</sequence>
<name>A0AAD9QV59_ACRCE</name>
<dbReference type="GO" id="GO:0031123">
    <property type="term" value="P:RNA 3'-end processing"/>
    <property type="evidence" value="ECO:0007669"/>
    <property type="project" value="TreeGrafter"/>
</dbReference>
<comment type="caution">
    <text evidence="3">The sequence shown here is derived from an EMBL/GenBank/DDBJ whole genome shotgun (WGS) entry which is preliminary data.</text>
</comment>
<dbReference type="AlphaFoldDB" id="A0AAD9QV59"/>
<dbReference type="PANTHER" id="PTHR12271">
    <property type="entry name" value="POLY A POLYMERASE CID PAP -RELATED"/>
    <property type="match status" value="1"/>
</dbReference>